<keyword evidence="3" id="KW-1185">Reference proteome</keyword>
<organism evidence="2 3">
    <name type="scientific">Anopheles albimanus</name>
    <name type="common">New world malaria mosquito</name>
    <dbReference type="NCBI Taxonomy" id="7167"/>
    <lineage>
        <taxon>Eukaryota</taxon>
        <taxon>Metazoa</taxon>
        <taxon>Ecdysozoa</taxon>
        <taxon>Arthropoda</taxon>
        <taxon>Hexapoda</taxon>
        <taxon>Insecta</taxon>
        <taxon>Pterygota</taxon>
        <taxon>Neoptera</taxon>
        <taxon>Endopterygota</taxon>
        <taxon>Diptera</taxon>
        <taxon>Nematocera</taxon>
        <taxon>Culicoidea</taxon>
        <taxon>Culicidae</taxon>
        <taxon>Anophelinae</taxon>
        <taxon>Anopheles</taxon>
    </lineage>
</organism>
<sequence length="105" mass="11865">MNYFNPQVPRFLAHLPEDNDDSEDRPEDRPSNAGNDRDAAGSDDDEDADDDDDDEEEEEEDTSDTEDDSGIADETPEPLHFGDLRITDPLSVQNSALNNFFHYCQ</sequence>
<name>A0A182FVL5_ANOAL</name>
<dbReference type="VEuPathDB" id="VectorBase:AALB010600"/>
<dbReference type="Proteomes" id="UP000069272">
    <property type="component" value="Chromosome 3R"/>
</dbReference>
<feature type="region of interest" description="Disordered" evidence="1">
    <location>
        <begin position="1"/>
        <end position="83"/>
    </location>
</feature>
<proteinExistence type="predicted"/>
<dbReference type="EnsemblMetazoa" id="AALB010600-RA">
    <property type="protein sequence ID" value="AALB010600-PA"/>
    <property type="gene ID" value="AALB010600"/>
</dbReference>
<reference evidence="2" key="2">
    <citation type="submission" date="2022-08" db="UniProtKB">
        <authorList>
            <consortium name="EnsemblMetazoa"/>
        </authorList>
    </citation>
    <scope>IDENTIFICATION</scope>
    <source>
        <strain evidence="2">STECLA/ALBI9_A</strain>
    </source>
</reference>
<protein>
    <submittedName>
        <fullName evidence="2">Uncharacterized protein</fullName>
    </submittedName>
</protein>
<accession>A0A182FVL5</accession>
<evidence type="ECO:0000256" key="1">
    <source>
        <dbReference type="SAM" id="MobiDB-lite"/>
    </source>
</evidence>
<dbReference type="AlphaFoldDB" id="A0A182FVL5"/>
<evidence type="ECO:0000313" key="2">
    <source>
        <dbReference type="EnsemblMetazoa" id="AALB010600-PA"/>
    </source>
</evidence>
<feature type="compositionally biased region" description="Acidic residues" evidence="1">
    <location>
        <begin position="41"/>
        <end position="76"/>
    </location>
</feature>
<reference evidence="2 3" key="1">
    <citation type="journal article" date="2017" name="G3 (Bethesda)">
        <title>The Physical Genome Mapping of Anopheles albimanus Corrected Scaffold Misassemblies and Identified Interarm Rearrangements in Genus Anopheles.</title>
        <authorList>
            <person name="Artemov G.N."/>
            <person name="Peery A.N."/>
            <person name="Jiang X."/>
            <person name="Tu Z."/>
            <person name="Stegniy V.N."/>
            <person name="Sharakhova M.V."/>
            <person name="Sharakhov I.V."/>
        </authorList>
    </citation>
    <scope>NUCLEOTIDE SEQUENCE [LARGE SCALE GENOMIC DNA]</scope>
    <source>
        <strain evidence="2 3">ALBI9_A</strain>
    </source>
</reference>
<dbReference type="VEuPathDB" id="VectorBase:AALB20_035859"/>
<feature type="compositionally biased region" description="Basic and acidic residues" evidence="1">
    <location>
        <begin position="26"/>
        <end position="40"/>
    </location>
</feature>
<evidence type="ECO:0000313" key="3">
    <source>
        <dbReference type="Proteomes" id="UP000069272"/>
    </source>
</evidence>